<evidence type="ECO:0000256" key="1">
    <source>
        <dbReference type="SAM" id="MobiDB-lite"/>
    </source>
</evidence>
<keyword evidence="2" id="KW-0732">Signal</keyword>
<dbReference type="SUPFAM" id="SSF55797">
    <property type="entry name" value="PR-1-like"/>
    <property type="match status" value="1"/>
</dbReference>
<dbReference type="Proteomes" id="UP001298593">
    <property type="component" value="Unassembled WGS sequence"/>
</dbReference>
<dbReference type="Pfam" id="PF00188">
    <property type="entry name" value="CAP"/>
    <property type="match status" value="1"/>
</dbReference>
<evidence type="ECO:0000313" key="4">
    <source>
        <dbReference type="EMBL" id="MEB3030044.1"/>
    </source>
</evidence>
<dbReference type="InterPro" id="IPR014044">
    <property type="entry name" value="CAP_dom"/>
</dbReference>
<sequence length="216" mass="23409">MLYQPLVLTALASFAAGTLLGAPEAFGDNDNNTLLPNNQRLNNGVVANVYTMQHQANCTNDVRINPQLQRAAQWHANDVLNNRALDGDIGSDGSTPQDRANAAGYLGQVAQTVAIHPAIAISGVELINRWYNDPVSYAIMVNCANTQIGVWSENRVDRTVVVAVYGQPQQPDATQGQNIPLDPSPDYDASDEIEFGNNWWARILRGIYPPPSIGAN</sequence>
<feature type="signal peptide" evidence="2">
    <location>
        <begin position="1"/>
        <end position="21"/>
    </location>
</feature>
<feature type="chain" id="PRO_5046866337" evidence="2">
    <location>
        <begin position="22"/>
        <end position="216"/>
    </location>
</feature>
<proteinExistence type="predicted"/>
<organism evidence="4 5">
    <name type="scientific">[Mycobacterium] nativiensis</name>
    <dbReference type="NCBI Taxonomy" id="2855503"/>
    <lineage>
        <taxon>Bacteria</taxon>
        <taxon>Bacillati</taxon>
        <taxon>Actinomycetota</taxon>
        <taxon>Actinomycetes</taxon>
        <taxon>Mycobacteriales</taxon>
        <taxon>Mycobacteriaceae</taxon>
        <taxon>Mycolicibacter</taxon>
    </lineage>
</organism>
<keyword evidence="5" id="KW-1185">Reference proteome</keyword>
<evidence type="ECO:0000256" key="2">
    <source>
        <dbReference type="SAM" id="SignalP"/>
    </source>
</evidence>
<dbReference type="CDD" id="cd05379">
    <property type="entry name" value="CAP_bacterial"/>
    <property type="match status" value="1"/>
</dbReference>
<accession>A0ABU5XPY7</accession>
<feature type="domain" description="SCP" evidence="3">
    <location>
        <begin position="55"/>
        <end position="158"/>
    </location>
</feature>
<gene>
    <name evidence="4" type="ORF">KV113_00625</name>
</gene>
<name>A0ABU5XPY7_9MYCO</name>
<evidence type="ECO:0000313" key="5">
    <source>
        <dbReference type="Proteomes" id="UP001298593"/>
    </source>
</evidence>
<dbReference type="Gene3D" id="3.40.33.10">
    <property type="entry name" value="CAP"/>
    <property type="match status" value="1"/>
</dbReference>
<dbReference type="InterPro" id="IPR035940">
    <property type="entry name" value="CAP_sf"/>
</dbReference>
<evidence type="ECO:0000259" key="3">
    <source>
        <dbReference type="Pfam" id="PF00188"/>
    </source>
</evidence>
<feature type="region of interest" description="Disordered" evidence="1">
    <location>
        <begin position="168"/>
        <end position="187"/>
    </location>
</feature>
<protein>
    <submittedName>
        <fullName evidence="4">CAP domain-containing protein</fullName>
    </submittedName>
</protein>
<dbReference type="RefSeq" id="WP_224973333.1">
    <property type="nucleotide sequence ID" value="NZ_JAYJJU010000001.1"/>
</dbReference>
<comment type="caution">
    <text evidence="4">The sequence shown here is derived from an EMBL/GenBank/DDBJ whole genome shotgun (WGS) entry which is preliminary data.</text>
</comment>
<dbReference type="EMBL" id="JAYJJU010000001">
    <property type="protein sequence ID" value="MEB3030044.1"/>
    <property type="molecule type" value="Genomic_DNA"/>
</dbReference>
<reference evidence="4 5" key="1">
    <citation type="submission" date="2023-12" db="EMBL/GenBank/DDBJ databases">
        <title>Description of new species of Mycobacterium terrae complex isolated from sewage at the Sao Paulo Zoological Park Foundation in Brazil.</title>
        <authorList>
            <person name="Romagnoli C.L."/>
            <person name="Conceicao E.C."/>
            <person name="Machado E."/>
            <person name="Barreto L.B.P.F."/>
            <person name="Sharma A."/>
            <person name="Silva N.M."/>
            <person name="Marques L.E."/>
            <person name="Juliana M.A."/>
            <person name="Lourenco M.C.S."/>
            <person name="Digiampietri L.A."/>
            <person name="Suffys P.N."/>
            <person name="Viana-Niero C."/>
        </authorList>
    </citation>
    <scope>NUCLEOTIDE SEQUENCE [LARGE SCALE GENOMIC DNA]</scope>
    <source>
        <strain evidence="4 5">MYC340</strain>
    </source>
</reference>
<dbReference type="PANTHER" id="PTHR31157">
    <property type="entry name" value="SCP DOMAIN-CONTAINING PROTEIN"/>
    <property type="match status" value="1"/>
</dbReference>
<dbReference type="PANTHER" id="PTHR31157:SF1">
    <property type="entry name" value="SCP DOMAIN-CONTAINING PROTEIN"/>
    <property type="match status" value="1"/>
</dbReference>
<feature type="compositionally biased region" description="Polar residues" evidence="1">
    <location>
        <begin position="168"/>
        <end position="178"/>
    </location>
</feature>